<evidence type="ECO:0000256" key="1">
    <source>
        <dbReference type="SAM" id="Phobius"/>
    </source>
</evidence>
<feature type="transmembrane region" description="Helical" evidence="1">
    <location>
        <begin position="360"/>
        <end position="383"/>
    </location>
</feature>
<dbReference type="SUPFAM" id="SSF82866">
    <property type="entry name" value="Multidrug efflux transporter AcrB transmembrane domain"/>
    <property type="match status" value="2"/>
</dbReference>
<gene>
    <name evidence="2" type="ORF">ACFPPB_16575</name>
</gene>
<dbReference type="Gene3D" id="3.30.70.1430">
    <property type="entry name" value="Multidrug efflux transporter AcrB pore domain"/>
    <property type="match status" value="2"/>
</dbReference>
<dbReference type="Proteomes" id="UP001596111">
    <property type="component" value="Unassembled WGS sequence"/>
</dbReference>
<evidence type="ECO:0000313" key="2">
    <source>
        <dbReference type="EMBL" id="MFC5582737.1"/>
    </source>
</evidence>
<feature type="transmembrane region" description="Helical" evidence="1">
    <location>
        <begin position="950"/>
        <end position="971"/>
    </location>
</feature>
<feature type="transmembrane region" description="Helical" evidence="1">
    <location>
        <begin position="463"/>
        <end position="487"/>
    </location>
</feature>
<feature type="transmembrane region" description="Helical" evidence="1">
    <location>
        <begin position="431"/>
        <end position="457"/>
    </location>
</feature>
<feature type="transmembrane region" description="Helical" evidence="1">
    <location>
        <begin position="977"/>
        <end position="1004"/>
    </location>
</feature>
<dbReference type="PANTHER" id="PTHR32063">
    <property type="match status" value="1"/>
</dbReference>
<keyword evidence="3" id="KW-1185">Reference proteome</keyword>
<feature type="transmembrane region" description="Helical" evidence="1">
    <location>
        <begin position="334"/>
        <end position="353"/>
    </location>
</feature>
<dbReference type="InterPro" id="IPR001036">
    <property type="entry name" value="Acrflvin-R"/>
</dbReference>
<dbReference type="PANTHER" id="PTHR32063:SF21">
    <property type="entry name" value="MULTIDRUG RESISTANCE PROTEIN MDTB"/>
    <property type="match status" value="1"/>
</dbReference>
<accession>A0ABW0T0F3</accession>
<dbReference type="Gene3D" id="3.30.70.1320">
    <property type="entry name" value="Multidrug efflux transporter AcrB pore domain like"/>
    <property type="match status" value="1"/>
</dbReference>
<dbReference type="Gene3D" id="3.30.2090.10">
    <property type="entry name" value="Multidrug efflux transporter AcrB TolC docking domain, DN and DC subdomains"/>
    <property type="match status" value="2"/>
</dbReference>
<dbReference type="Gene3D" id="1.20.1640.10">
    <property type="entry name" value="Multidrug efflux transporter AcrB transmembrane domain"/>
    <property type="match status" value="2"/>
</dbReference>
<dbReference type="SUPFAM" id="SSF82714">
    <property type="entry name" value="Multidrug efflux transporter AcrB TolC docking domain, DN and DC subdomains"/>
    <property type="match status" value="2"/>
</dbReference>
<dbReference type="SUPFAM" id="SSF82693">
    <property type="entry name" value="Multidrug efflux transporter AcrB pore domain, PN1, PN2, PC1 and PC2 subdomains"/>
    <property type="match status" value="3"/>
</dbReference>
<dbReference type="EMBL" id="JBHSNG010000023">
    <property type="protein sequence ID" value="MFC5582737.1"/>
    <property type="molecule type" value="Genomic_DNA"/>
</dbReference>
<protein>
    <submittedName>
        <fullName evidence="2">Efflux RND transporter permease subunit</fullName>
    </submittedName>
</protein>
<dbReference type="Gene3D" id="3.30.70.1440">
    <property type="entry name" value="Multidrug efflux transporter AcrB pore domain"/>
    <property type="match status" value="1"/>
</dbReference>
<keyword evidence="1" id="KW-0812">Transmembrane</keyword>
<feature type="transmembrane region" description="Helical" evidence="1">
    <location>
        <begin position="899"/>
        <end position="917"/>
    </location>
</feature>
<keyword evidence="1" id="KW-1133">Transmembrane helix</keyword>
<feature type="transmembrane region" description="Helical" evidence="1">
    <location>
        <begin position="847"/>
        <end position="866"/>
    </location>
</feature>
<feature type="transmembrane region" description="Helical" evidence="1">
    <location>
        <begin position="528"/>
        <end position="545"/>
    </location>
</feature>
<keyword evidence="1" id="KW-0472">Membrane</keyword>
<reference evidence="3" key="1">
    <citation type="journal article" date="2019" name="Int. J. Syst. Evol. Microbiol.">
        <title>The Global Catalogue of Microorganisms (GCM) 10K type strain sequencing project: providing services to taxonomists for standard genome sequencing and annotation.</title>
        <authorList>
            <consortium name="The Broad Institute Genomics Platform"/>
            <consortium name="The Broad Institute Genome Sequencing Center for Infectious Disease"/>
            <person name="Wu L."/>
            <person name="Ma J."/>
        </authorList>
    </citation>
    <scope>NUCLEOTIDE SEQUENCE [LARGE SCALE GENOMIC DNA]</scope>
    <source>
        <strain evidence="3">CGMCC 1.13587</strain>
    </source>
</reference>
<proteinExistence type="predicted"/>
<name>A0ABW0T0F3_9GAMM</name>
<dbReference type="RefSeq" id="WP_377329106.1">
    <property type="nucleotide sequence ID" value="NZ_JBHSNG010000023.1"/>
</dbReference>
<comment type="caution">
    <text evidence="2">The sequence shown here is derived from an EMBL/GenBank/DDBJ whole genome shotgun (WGS) entry which is preliminary data.</text>
</comment>
<dbReference type="Pfam" id="PF00873">
    <property type="entry name" value="ACR_tran"/>
    <property type="match status" value="1"/>
</dbReference>
<sequence>MNISRRFIERPVMTILVMTALVIFGIFAYAMLPVSELPNVDFPTINVRANLPGADPETMASAVATPLESALAGLSGVDSMTSSSSQGSTSITIQFKLDRNIDAAAQDVQAAISSVSRKLPHAMPNPPTISKNDPSAQPIFFIVLTSTSLPIAKVDQYARTVVVNQLSTVDGVAQATVHGPAKYAVRIQADPAALAARNLTLNDLAIAVNATSTDQSSGALNGPSKTAVVHTGGQLNNAAQFRRQIIAYRNGAPVTFGDVANVVDSVEDVRSADWYNDQRAVTVEIQRQPGSNTMAVVDDIKKMLPQFEAQLPASIRMRIFYDRSQSIRAAVDDVQLTLLIACALVVGVIFFFLRRASATFIPSLALPIAIIGTFIGMFALGFSLDNLSLMALTLSVGFVVDDAIVMLENIVRHVEAGEQPYAAALKGSAEISFTIVSMTISLAAVFIPIVFMGGIVGRLLHEFAVTVILAIFISGIVSVTLTPMLCARMLRHEKEQKHNALYRWSESGFDRLRNAYDRSLRWSMEHRTVILAVFAGSILASYALFEVMPQDFLPSDDTGQLRGDIQVAVGTSFDQYIKYVAQVRQIVEQDPNVGGLQSDEGGSLVIALKPLSERRLSAYQVTNELRAKLGDIPGTQVTIVNPPSIRIGGRSSRSSYQYTLKGLDLAELQDYSLRLVKALQRDPTFVGVNSDFDRAAPSVEVHIDRGRAGALGVTADQIETTLGEAFGGQQVSQIYAAADQYQVVLELLPKYQTDASALSRLYLHGSGRGMVPLGAVATVRRSTMPLEVNHSGQIPAITISFDMAPGKALSDALISVRDATRAIGLPADIQGSFAGTAAAFQSSTSNMGWLLLIAMIVVYIILGILYESFIHPITILSGLPSAAMGALLTLYLFHVPLTLYAFIGMIMLIGIVKKNAIMMIDFALERQRGDAGVPAEQAIYEAAMIRFRPIMMTTMAALMGTLPITLGMGMGADSRRPLGLCVAGGLVFSQLLTLYITPMLYTYLDGLDTRFRRWTGGDEAAQELSE</sequence>
<organism evidence="2 3">
    <name type="scientific">Rhodanobacter terrae</name>
    <dbReference type="NCBI Taxonomy" id="418647"/>
    <lineage>
        <taxon>Bacteria</taxon>
        <taxon>Pseudomonadati</taxon>
        <taxon>Pseudomonadota</taxon>
        <taxon>Gammaproteobacteria</taxon>
        <taxon>Lysobacterales</taxon>
        <taxon>Rhodanobacteraceae</taxon>
        <taxon>Rhodanobacter</taxon>
    </lineage>
</organism>
<dbReference type="PRINTS" id="PR00702">
    <property type="entry name" value="ACRIFLAVINRP"/>
</dbReference>
<dbReference type="InterPro" id="IPR027463">
    <property type="entry name" value="AcrB_DN_DC_subdom"/>
</dbReference>
<feature type="transmembrane region" description="Helical" evidence="1">
    <location>
        <begin position="12"/>
        <end position="32"/>
    </location>
</feature>
<evidence type="ECO:0000313" key="3">
    <source>
        <dbReference type="Proteomes" id="UP001596111"/>
    </source>
</evidence>